<gene>
    <name evidence="2" type="ORF">B0T18DRAFT_79459</name>
</gene>
<dbReference type="PANTHER" id="PTHR43591">
    <property type="entry name" value="METHYLTRANSFERASE"/>
    <property type="match status" value="1"/>
</dbReference>
<comment type="similarity">
    <text evidence="1">Belongs to the methyltransferase superfamily. LaeA methyltransferase family.</text>
</comment>
<accession>A0AA40F652</accession>
<dbReference type="SUPFAM" id="SSF53335">
    <property type="entry name" value="S-adenosyl-L-methionine-dependent methyltransferases"/>
    <property type="match status" value="1"/>
</dbReference>
<protein>
    <submittedName>
        <fullName evidence="2">S-adenosyl-L-methionine-dependent methyltransferase</fullName>
    </submittedName>
</protein>
<dbReference type="Pfam" id="PF13489">
    <property type="entry name" value="Methyltransf_23"/>
    <property type="match status" value="1"/>
</dbReference>
<dbReference type="PANTHER" id="PTHR43591:SF10">
    <property type="entry name" value="ABC TRANSMEMBRANE TYPE-1 DOMAIN-CONTAINING PROTEIN-RELATED"/>
    <property type="match status" value="1"/>
</dbReference>
<evidence type="ECO:0000313" key="2">
    <source>
        <dbReference type="EMBL" id="KAK0751898.1"/>
    </source>
</evidence>
<sequence length="295" mass="33430">MTQEPSTAGQQSAGPIAVVHGRTFQNFKDAEYWQPNDSRQNDSLDISHHMVYLLNDNRLFHAPLDKNPQTVLDVGTGTGNWAIDFADQFPAAQVIGTDISPTQPVWLPPNCRFELEDASLPWTFPDNHFDFIHVRYLVGAIADWTALYKEAYRCLKPGGWFEHNEFSINCVCEDGPLPPIYQTWNSFFQEASAKTGRTFTPELGGKNLAWFRDAGFPADQTFRKNYKVPIGPWPADRRLKEVGLFNLASSEQGLEGFGLFLGTKVLSYTYEEMQVIFTDMRKALKNPKLHASYPL</sequence>
<keyword evidence="2" id="KW-0808">Transferase</keyword>
<proteinExistence type="inferred from homology"/>
<dbReference type="GO" id="GO:0008168">
    <property type="term" value="F:methyltransferase activity"/>
    <property type="evidence" value="ECO:0007669"/>
    <property type="project" value="UniProtKB-KW"/>
</dbReference>
<comment type="caution">
    <text evidence="2">The sequence shown here is derived from an EMBL/GenBank/DDBJ whole genome shotgun (WGS) entry which is preliminary data.</text>
</comment>
<name>A0AA40F652_9PEZI</name>
<keyword evidence="2" id="KW-0489">Methyltransferase</keyword>
<dbReference type="InterPro" id="IPR029063">
    <property type="entry name" value="SAM-dependent_MTases_sf"/>
</dbReference>
<dbReference type="GO" id="GO:0032259">
    <property type="term" value="P:methylation"/>
    <property type="evidence" value="ECO:0007669"/>
    <property type="project" value="UniProtKB-KW"/>
</dbReference>
<dbReference type="Proteomes" id="UP001172155">
    <property type="component" value="Unassembled WGS sequence"/>
</dbReference>
<dbReference type="Gene3D" id="3.40.50.150">
    <property type="entry name" value="Vaccinia Virus protein VP39"/>
    <property type="match status" value="1"/>
</dbReference>
<reference evidence="2" key="1">
    <citation type="submission" date="2023-06" db="EMBL/GenBank/DDBJ databases">
        <title>Genome-scale phylogeny and comparative genomics of the fungal order Sordariales.</title>
        <authorList>
            <consortium name="Lawrence Berkeley National Laboratory"/>
            <person name="Hensen N."/>
            <person name="Bonometti L."/>
            <person name="Westerberg I."/>
            <person name="Brannstrom I.O."/>
            <person name="Guillou S."/>
            <person name="Cros-Aarteil S."/>
            <person name="Calhoun S."/>
            <person name="Haridas S."/>
            <person name="Kuo A."/>
            <person name="Mondo S."/>
            <person name="Pangilinan J."/>
            <person name="Riley R."/>
            <person name="LaButti K."/>
            <person name="Andreopoulos B."/>
            <person name="Lipzen A."/>
            <person name="Chen C."/>
            <person name="Yanf M."/>
            <person name="Daum C."/>
            <person name="Ng V."/>
            <person name="Clum A."/>
            <person name="Steindorff A."/>
            <person name="Ohm R."/>
            <person name="Martin F."/>
            <person name="Silar P."/>
            <person name="Natvig D."/>
            <person name="Lalanne C."/>
            <person name="Gautier V."/>
            <person name="Ament-velasquez S.L."/>
            <person name="Kruys A."/>
            <person name="Hutchinson M.I."/>
            <person name="Powell A.J."/>
            <person name="Barry K."/>
            <person name="Miller A.N."/>
            <person name="Grigoriev I.V."/>
            <person name="Debuchy R."/>
            <person name="Gladieux P."/>
            <person name="Thoren M.H."/>
            <person name="Johannesson H."/>
        </authorList>
    </citation>
    <scope>NUCLEOTIDE SEQUENCE</scope>
    <source>
        <strain evidence="2">SMH3187-1</strain>
    </source>
</reference>
<dbReference type="EMBL" id="JAUKUD010000002">
    <property type="protein sequence ID" value="KAK0751898.1"/>
    <property type="molecule type" value="Genomic_DNA"/>
</dbReference>
<keyword evidence="3" id="KW-1185">Reference proteome</keyword>
<dbReference type="CDD" id="cd02440">
    <property type="entry name" value="AdoMet_MTases"/>
    <property type="match status" value="1"/>
</dbReference>
<organism evidence="2 3">
    <name type="scientific">Schizothecium vesticola</name>
    <dbReference type="NCBI Taxonomy" id="314040"/>
    <lineage>
        <taxon>Eukaryota</taxon>
        <taxon>Fungi</taxon>
        <taxon>Dikarya</taxon>
        <taxon>Ascomycota</taxon>
        <taxon>Pezizomycotina</taxon>
        <taxon>Sordariomycetes</taxon>
        <taxon>Sordariomycetidae</taxon>
        <taxon>Sordariales</taxon>
        <taxon>Schizotheciaceae</taxon>
        <taxon>Schizothecium</taxon>
    </lineage>
</organism>
<dbReference type="AlphaFoldDB" id="A0AA40F652"/>
<evidence type="ECO:0000313" key="3">
    <source>
        <dbReference type="Proteomes" id="UP001172155"/>
    </source>
</evidence>
<evidence type="ECO:0000256" key="1">
    <source>
        <dbReference type="ARBA" id="ARBA00038158"/>
    </source>
</evidence>